<dbReference type="CDD" id="cd03230">
    <property type="entry name" value="ABC_DR_subfamily_A"/>
    <property type="match status" value="1"/>
</dbReference>
<dbReference type="GO" id="GO:0016887">
    <property type="term" value="F:ATP hydrolysis activity"/>
    <property type="evidence" value="ECO:0007669"/>
    <property type="project" value="InterPro"/>
</dbReference>
<evidence type="ECO:0000256" key="4">
    <source>
        <dbReference type="ARBA" id="ARBA00022840"/>
    </source>
</evidence>
<reference evidence="6 7" key="1">
    <citation type="submission" date="2018-02" db="EMBL/GenBank/DDBJ databases">
        <title>The draft genome of Sphingobacterium gobiense H7.</title>
        <authorList>
            <person name="Li L."/>
            <person name="Liu L."/>
            <person name="Zhang X."/>
            <person name="Wang T."/>
            <person name="Liang L."/>
        </authorList>
    </citation>
    <scope>NUCLEOTIDE SEQUENCE [LARGE SCALE GENOMIC DNA]</scope>
    <source>
        <strain evidence="6 7">ACCC 05757</strain>
    </source>
</reference>
<dbReference type="InterPro" id="IPR027417">
    <property type="entry name" value="P-loop_NTPase"/>
</dbReference>
<dbReference type="PROSITE" id="PS50893">
    <property type="entry name" value="ABC_TRANSPORTER_2"/>
    <property type="match status" value="1"/>
</dbReference>
<accession>A0A2S9JVR6</accession>
<dbReference type="Pfam" id="PF00005">
    <property type="entry name" value="ABC_tran"/>
    <property type="match status" value="1"/>
</dbReference>
<organism evidence="6 7">
    <name type="scientific">Sphingobacterium gobiense</name>
    <dbReference type="NCBI Taxonomy" id="1382456"/>
    <lineage>
        <taxon>Bacteria</taxon>
        <taxon>Pseudomonadati</taxon>
        <taxon>Bacteroidota</taxon>
        <taxon>Sphingobacteriia</taxon>
        <taxon>Sphingobacteriales</taxon>
        <taxon>Sphingobacteriaceae</taxon>
        <taxon>Sphingobacterium</taxon>
    </lineage>
</organism>
<keyword evidence="4 6" id="KW-0067">ATP-binding</keyword>
<evidence type="ECO:0000256" key="1">
    <source>
        <dbReference type="ARBA" id="ARBA00005417"/>
    </source>
</evidence>
<evidence type="ECO:0000256" key="3">
    <source>
        <dbReference type="ARBA" id="ARBA00022741"/>
    </source>
</evidence>
<evidence type="ECO:0000313" key="7">
    <source>
        <dbReference type="Proteomes" id="UP000238642"/>
    </source>
</evidence>
<keyword evidence="3" id="KW-0547">Nucleotide-binding</keyword>
<comment type="similarity">
    <text evidence="1">Belongs to the ABC transporter superfamily.</text>
</comment>
<dbReference type="InterPro" id="IPR003439">
    <property type="entry name" value="ABC_transporter-like_ATP-bd"/>
</dbReference>
<gene>
    <name evidence="6" type="ORF">C5749_00725</name>
</gene>
<evidence type="ECO:0000256" key="2">
    <source>
        <dbReference type="ARBA" id="ARBA00022448"/>
    </source>
</evidence>
<name>A0A2S9JVR6_9SPHI</name>
<dbReference type="SUPFAM" id="SSF52540">
    <property type="entry name" value="P-loop containing nucleoside triphosphate hydrolases"/>
    <property type="match status" value="1"/>
</dbReference>
<keyword evidence="7" id="KW-1185">Reference proteome</keyword>
<evidence type="ECO:0000259" key="5">
    <source>
        <dbReference type="PROSITE" id="PS50893"/>
    </source>
</evidence>
<dbReference type="EMBL" id="PVBS01000001">
    <property type="protein sequence ID" value="PRD57366.1"/>
    <property type="molecule type" value="Genomic_DNA"/>
</dbReference>
<dbReference type="PANTHER" id="PTHR43335">
    <property type="entry name" value="ABC TRANSPORTER, ATP-BINDING PROTEIN"/>
    <property type="match status" value="1"/>
</dbReference>
<proteinExistence type="inferred from homology"/>
<feature type="domain" description="ABC transporter" evidence="5">
    <location>
        <begin position="6"/>
        <end position="237"/>
    </location>
</feature>
<sequence length="318" mass="35812">MDNPIIRVRQLTKKYGDFTAVDCLDLDIAIGEIFGLLGPNGAGKSTTILMLLGLSEPTSGEIEVCDTDPVRSPLAVKRLVGYLPDNIGFYESWTALENLILTAQLNGVSYTEAKRRSLSLLEKVGLQDVAEKKVGKFSRGMRQRLGLADSLIKEPKVLILDEPTLGLDPMGVKDFTSLILRLSREEKLTVILSSHQLYQVRQICDRVGLFIKGKLVADGPIQDLASRLFRDKPRHIQLKVCETDTQQTRRILEEMQNMKSIEQKNDLFLIDADEIIAHRLAKKLVEHDINIMQLQQRTYGIEDIYAHYFEGGSTDDDK</sequence>
<protein>
    <submittedName>
        <fullName evidence="6">ABC transporter ATP-binding protein</fullName>
    </submittedName>
</protein>
<dbReference type="GO" id="GO:0005524">
    <property type="term" value="F:ATP binding"/>
    <property type="evidence" value="ECO:0007669"/>
    <property type="project" value="UniProtKB-KW"/>
</dbReference>
<dbReference type="SMART" id="SM00382">
    <property type="entry name" value="AAA"/>
    <property type="match status" value="1"/>
</dbReference>
<dbReference type="Gene3D" id="3.40.50.300">
    <property type="entry name" value="P-loop containing nucleotide triphosphate hydrolases"/>
    <property type="match status" value="1"/>
</dbReference>
<evidence type="ECO:0000313" key="6">
    <source>
        <dbReference type="EMBL" id="PRD57366.1"/>
    </source>
</evidence>
<dbReference type="AlphaFoldDB" id="A0A2S9JVR6"/>
<dbReference type="OrthoDB" id="9785229at2"/>
<keyword evidence="2" id="KW-0813">Transport</keyword>
<dbReference type="InterPro" id="IPR003593">
    <property type="entry name" value="AAA+_ATPase"/>
</dbReference>
<dbReference type="Proteomes" id="UP000238642">
    <property type="component" value="Unassembled WGS sequence"/>
</dbReference>
<dbReference type="PANTHER" id="PTHR43335:SF4">
    <property type="entry name" value="ABC TRANSPORTER, ATP-BINDING PROTEIN"/>
    <property type="match status" value="1"/>
</dbReference>
<comment type="caution">
    <text evidence="6">The sequence shown here is derived from an EMBL/GenBank/DDBJ whole genome shotgun (WGS) entry which is preliminary data.</text>
</comment>